<dbReference type="SUPFAM" id="SSF54637">
    <property type="entry name" value="Thioesterase/thiol ester dehydrase-isomerase"/>
    <property type="match status" value="1"/>
</dbReference>
<sequence length="142" mass="15627">MNKSIETKLKTHKKINRNLCGEIQRLEDGFVELKFVTAPEMVADSKNLIHGGFIFGAADYAAMAAINEENVVLAASSCRFIAPVKLGDIVDFTAEIKSTEGRKSSVYVIGNVLNTKVFEGEFKTFVTEKHVLELSSLKTKNA</sequence>
<dbReference type="InterPro" id="IPR006683">
    <property type="entry name" value="Thioestr_dom"/>
</dbReference>
<protein>
    <submittedName>
        <fullName evidence="2">PaaI family thioesterase</fullName>
    </submittedName>
</protein>
<evidence type="ECO:0000313" key="3">
    <source>
        <dbReference type="Proteomes" id="UP000326061"/>
    </source>
</evidence>
<reference evidence="3" key="1">
    <citation type="submission" date="2019-06" db="EMBL/GenBank/DDBJ databases">
        <title>Sulfurimonas gotlandica sp. nov., a chemoautotrophic and psychrotolerant epsilonproteobacterium isolated from a pelagic redoxcline, and an emended description of the genus Sulfurimonas.</title>
        <authorList>
            <person name="Wang S."/>
            <person name="Jiang L."/>
            <person name="Shao Z."/>
        </authorList>
    </citation>
    <scope>NUCLEOTIDE SEQUENCE [LARGE SCALE GENOMIC DNA]</scope>
    <source>
        <strain evidence="3">1-1N</strain>
    </source>
</reference>
<proteinExistence type="predicted"/>
<dbReference type="InterPro" id="IPR029069">
    <property type="entry name" value="HotDog_dom_sf"/>
</dbReference>
<dbReference type="Proteomes" id="UP000326061">
    <property type="component" value="Chromosome"/>
</dbReference>
<dbReference type="EMBL" id="CP041166">
    <property type="protein sequence ID" value="QFR43084.1"/>
    <property type="molecule type" value="Genomic_DNA"/>
</dbReference>
<dbReference type="PANTHER" id="PTHR42856">
    <property type="entry name" value="ACYL-COENZYME A THIOESTERASE PAAI"/>
    <property type="match status" value="1"/>
</dbReference>
<dbReference type="PANTHER" id="PTHR42856:SF1">
    <property type="entry name" value="ACYL-COENZYME A THIOESTERASE PAAI"/>
    <property type="match status" value="1"/>
</dbReference>
<name>A0AAJ4A380_9BACT</name>
<evidence type="ECO:0000313" key="2">
    <source>
        <dbReference type="EMBL" id="QFR43084.1"/>
    </source>
</evidence>
<keyword evidence="3" id="KW-1185">Reference proteome</keyword>
<feature type="domain" description="Thioesterase" evidence="1">
    <location>
        <begin position="48"/>
        <end position="106"/>
    </location>
</feature>
<evidence type="ECO:0000259" key="1">
    <source>
        <dbReference type="Pfam" id="PF03061"/>
    </source>
</evidence>
<organism evidence="2 3">
    <name type="scientific">Sulfurimonas xiamenensis</name>
    <dbReference type="NCBI Taxonomy" id="2590021"/>
    <lineage>
        <taxon>Bacteria</taxon>
        <taxon>Pseudomonadati</taxon>
        <taxon>Campylobacterota</taxon>
        <taxon>Epsilonproteobacteria</taxon>
        <taxon>Campylobacterales</taxon>
        <taxon>Sulfurimonadaceae</taxon>
        <taxon>Sulfurimonas</taxon>
    </lineage>
</organism>
<dbReference type="AlphaFoldDB" id="A0AAJ4A380"/>
<dbReference type="Gene3D" id="3.10.129.10">
    <property type="entry name" value="Hotdog Thioesterase"/>
    <property type="match status" value="1"/>
</dbReference>
<dbReference type="InterPro" id="IPR052723">
    <property type="entry name" value="Acyl-CoA_thioesterase_PaaI"/>
</dbReference>
<accession>A0AAJ4A380</accession>
<dbReference type="KEGG" id="suln:FJR47_03860"/>
<dbReference type="RefSeq" id="WP_152299147.1">
    <property type="nucleotide sequence ID" value="NZ_CP041166.1"/>
</dbReference>
<dbReference type="GO" id="GO:0016289">
    <property type="term" value="F:acyl-CoA hydrolase activity"/>
    <property type="evidence" value="ECO:0007669"/>
    <property type="project" value="TreeGrafter"/>
</dbReference>
<dbReference type="Pfam" id="PF03061">
    <property type="entry name" value="4HBT"/>
    <property type="match status" value="1"/>
</dbReference>
<gene>
    <name evidence="2" type="ORF">FJR47_03860</name>
</gene>